<feature type="region of interest" description="Disordered" evidence="1">
    <location>
        <begin position="13"/>
        <end position="49"/>
    </location>
</feature>
<sequence length="49" mass="5140">MSERSERIVRYRPADGAAHRPIPGARRVDGAGRAGAAGARTVRRSGVPA</sequence>
<proteinExistence type="predicted"/>
<reference evidence="2 3" key="1">
    <citation type="submission" date="2019-06" db="EMBL/GenBank/DDBJ databases">
        <title>Sequencing the genomes of 1000 actinobacteria strains.</title>
        <authorList>
            <person name="Klenk H.-P."/>
        </authorList>
    </citation>
    <scope>NUCLEOTIDE SEQUENCE [LARGE SCALE GENOMIC DNA]</scope>
    <source>
        <strain evidence="2 3">DSM 102131</strain>
    </source>
</reference>
<name>A0A561WXX2_9ACTN</name>
<evidence type="ECO:0000256" key="1">
    <source>
        <dbReference type="SAM" id="MobiDB-lite"/>
    </source>
</evidence>
<comment type="caution">
    <text evidence="2">The sequence shown here is derived from an EMBL/GenBank/DDBJ whole genome shotgun (WGS) entry which is preliminary data.</text>
</comment>
<dbReference type="AlphaFoldDB" id="A0A561WXX2"/>
<dbReference type="EMBL" id="VIXA01000001">
    <property type="protein sequence ID" value="TWG28661.1"/>
    <property type="molecule type" value="Genomic_DNA"/>
</dbReference>
<evidence type="ECO:0000313" key="2">
    <source>
        <dbReference type="EMBL" id="TWG28661.1"/>
    </source>
</evidence>
<organism evidence="2 3">
    <name type="scientific">Micromonospora palomenae</name>
    <dbReference type="NCBI Taxonomy" id="1461247"/>
    <lineage>
        <taxon>Bacteria</taxon>
        <taxon>Bacillati</taxon>
        <taxon>Actinomycetota</taxon>
        <taxon>Actinomycetes</taxon>
        <taxon>Micromonosporales</taxon>
        <taxon>Micromonosporaceae</taxon>
        <taxon>Micromonospora</taxon>
    </lineage>
</organism>
<evidence type="ECO:0000313" key="3">
    <source>
        <dbReference type="Proteomes" id="UP000319927"/>
    </source>
</evidence>
<feature type="compositionally biased region" description="Low complexity" evidence="1">
    <location>
        <begin position="34"/>
        <end position="49"/>
    </location>
</feature>
<dbReference type="Proteomes" id="UP000319927">
    <property type="component" value="Unassembled WGS sequence"/>
</dbReference>
<gene>
    <name evidence="2" type="ORF">FHX75_111818</name>
</gene>
<protein>
    <submittedName>
        <fullName evidence="2">Uncharacterized protein</fullName>
    </submittedName>
</protein>
<accession>A0A561WXX2</accession>
<keyword evidence="3" id="KW-1185">Reference proteome</keyword>